<evidence type="ECO:0000313" key="2">
    <source>
        <dbReference type="Proteomes" id="UP000284407"/>
    </source>
</evidence>
<dbReference type="InterPro" id="IPR026286">
    <property type="entry name" value="MaiA/AMDase"/>
</dbReference>
<reference evidence="1 2" key="1">
    <citation type="submission" date="2018-09" db="EMBL/GenBank/DDBJ databases">
        <title>Genomic Encyclopedia of Archaeal and Bacterial Type Strains, Phase II (KMG-II): from individual species to whole genera.</title>
        <authorList>
            <person name="Goeker M."/>
        </authorList>
    </citation>
    <scope>NUCLEOTIDE SEQUENCE [LARGE SCALE GENOMIC DNA]</scope>
    <source>
        <strain evidence="1 2">DSM 11458</strain>
    </source>
</reference>
<organism evidence="1 2">
    <name type="scientific">Sulfitobacter guttiformis</name>
    <dbReference type="NCBI Taxonomy" id="74349"/>
    <lineage>
        <taxon>Bacteria</taxon>
        <taxon>Pseudomonadati</taxon>
        <taxon>Pseudomonadota</taxon>
        <taxon>Alphaproteobacteria</taxon>
        <taxon>Rhodobacterales</taxon>
        <taxon>Roseobacteraceae</taxon>
        <taxon>Sulfitobacter</taxon>
    </lineage>
</organism>
<dbReference type="PANTHER" id="PTHR40267:SF1">
    <property type="entry name" value="BLR3294 PROTEIN"/>
    <property type="match status" value="1"/>
</dbReference>
<sequence>MTRYSYTRVPDGPPPLGLIVLQTDETIEGDLRRILPAGVPLYVSRVPSAPQVTPDSLRAMSAHLTGAAGLLPQALPYAAVGYGCTSASAQIGSLQVAQLIGAGVQTAHVADPLSALIAACRVLHLKRLAFLSPYTADVSDRLRAALGVAGIETQAFGSFEEADEASVVRISADSILEAACDLAAQGENQGVFLSCTNLRTLDVIGRIEAATGLPCLSSNQVLGWQLARKTGLSAAVPGLLGQVVGR</sequence>
<dbReference type="AlphaFoldDB" id="A0A420DK76"/>
<proteinExistence type="predicted"/>
<dbReference type="PIRSF" id="PIRSF015736">
    <property type="entry name" value="MI"/>
    <property type="match status" value="1"/>
</dbReference>
<dbReference type="STRING" id="1443111.Z949_725"/>
<keyword evidence="2" id="KW-1185">Reference proteome</keyword>
<dbReference type="EMBL" id="RAQK01000002">
    <property type="protein sequence ID" value="RKE94601.1"/>
    <property type="molecule type" value="Genomic_DNA"/>
</dbReference>
<dbReference type="PANTHER" id="PTHR40267">
    <property type="entry name" value="BLR3294 PROTEIN"/>
    <property type="match status" value="1"/>
</dbReference>
<dbReference type="Pfam" id="PF17645">
    <property type="entry name" value="Amdase"/>
    <property type="match status" value="1"/>
</dbReference>
<name>A0A420DK76_9RHOB</name>
<evidence type="ECO:0000313" key="1">
    <source>
        <dbReference type="EMBL" id="RKE94601.1"/>
    </source>
</evidence>
<dbReference type="InterPro" id="IPR053714">
    <property type="entry name" value="Iso_Racemase_Enz_sf"/>
</dbReference>
<dbReference type="RefSeq" id="WP_051567113.1">
    <property type="nucleotide sequence ID" value="NZ_RAQK01000002.1"/>
</dbReference>
<protein>
    <submittedName>
        <fullName evidence="1">Maleate isomerase</fullName>
    </submittedName>
</protein>
<dbReference type="Gene3D" id="3.40.50.12500">
    <property type="match status" value="1"/>
</dbReference>
<accession>A0A420DK76</accession>
<keyword evidence="1" id="KW-0413">Isomerase</keyword>
<comment type="caution">
    <text evidence="1">The sequence shown here is derived from an EMBL/GenBank/DDBJ whole genome shotgun (WGS) entry which is preliminary data.</text>
</comment>
<dbReference type="GO" id="GO:0016853">
    <property type="term" value="F:isomerase activity"/>
    <property type="evidence" value="ECO:0007669"/>
    <property type="project" value="UniProtKB-KW"/>
</dbReference>
<dbReference type="Proteomes" id="UP000284407">
    <property type="component" value="Unassembled WGS sequence"/>
</dbReference>
<gene>
    <name evidence="1" type="ORF">C8N30_3732</name>
</gene>
<dbReference type="OrthoDB" id="9816064at2"/>